<proteinExistence type="predicted"/>
<reference evidence="2 3" key="1">
    <citation type="journal article" date="2017" name="DNA Res.">
        <title>Complete genome sequence and expression profile of the commercial lytic enzyme producer Lysobacter enzymogenes M497-1.</title>
        <authorList>
            <person name="Takami H."/>
            <person name="Toyoda A."/>
            <person name="Uchiyama I."/>
            <person name="Itoh T."/>
            <person name="Takaki Y."/>
            <person name="Arai W."/>
            <person name="Nishi S."/>
            <person name="Kawai M."/>
            <person name="Shinya K."/>
            <person name="Ikeda H."/>
        </authorList>
    </citation>
    <scope>NUCLEOTIDE SEQUENCE [LARGE SCALE GENOMIC DNA]</scope>
    <source>
        <strain evidence="2 3">M497-1</strain>
    </source>
</reference>
<evidence type="ECO:0000313" key="2">
    <source>
        <dbReference type="EMBL" id="BAV95646.1"/>
    </source>
</evidence>
<dbReference type="KEGG" id="lem:LEN_0159"/>
<organism evidence="2 3">
    <name type="scientific">Lysobacter enzymogenes</name>
    <dbReference type="NCBI Taxonomy" id="69"/>
    <lineage>
        <taxon>Bacteria</taxon>
        <taxon>Pseudomonadati</taxon>
        <taxon>Pseudomonadota</taxon>
        <taxon>Gammaproteobacteria</taxon>
        <taxon>Lysobacterales</taxon>
        <taxon>Lysobacteraceae</taxon>
        <taxon>Lysobacter</taxon>
    </lineage>
</organism>
<keyword evidence="1" id="KW-0732">Signal</keyword>
<dbReference type="EMBL" id="AP014940">
    <property type="protein sequence ID" value="BAV95646.1"/>
    <property type="molecule type" value="Genomic_DNA"/>
</dbReference>
<dbReference type="AlphaFoldDB" id="A0AAU9ABB7"/>
<dbReference type="GeneID" id="83062098"/>
<evidence type="ECO:0000313" key="3">
    <source>
        <dbReference type="Proteomes" id="UP000218824"/>
    </source>
</evidence>
<dbReference type="RefSeq" id="WP_145959893.1">
    <property type="nucleotide sequence ID" value="NZ_AP014940.1"/>
</dbReference>
<sequence length="69" mass="7497">MRPIRHAMSFLALFVFAAGFAGSALADPNCNHCLALYDNCMARPGSDETQCIREHNQCAGPINCPVMPE</sequence>
<dbReference type="Proteomes" id="UP000218824">
    <property type="component" value="Chromosome"/>
</dbReference>
<feature type="chain" id="PRO_5043504820" evidence="1">
    <location>
        <begin position="27"/>
        <end position="69"/>
    </location>
</feature>
<feature type="signal peptide" evidence="1">
    <location>
        <begin position="1"/>
        <end position="26"/>
    </location>
</feature>
<gene>
    <name evidence="2" type="ORF">LEN_0159</name>
</gene>
<protein>
    <submittedName>
        <fullName evidence="2">Uncharacterized protein</fullName>
    </submittedName>
</protein>
<evidence type="ECO:0000256" key="1">
    <source>
        <dbReference type="SAM" id="SignalP"/>
    </source>
</evidence>
<accession>A0AAU9ABB7</accession>
<name>A0AAU9ABB7_LYSEN</name>